<dbReference type="InterPro" id="IPR013149">
    <property type="entry name" value="ADH-like_C"/>
</dbReference>
<reference evidence="2 3" key="1">
    <citation type="journal article" date="2018" name="Mol. Biol. Evol.">
        <title>Broad Genomic Sampling Reveals a Smut Pathogenic Ancestry of the Fungal Clade Ustilaginomycotina.</title>
        <authorList>
            <person name="Kijpornyongpan T."/>
            <person name="Mondo S.J."/>
            <person name="Barry K."/>
            <person name="Sandor L."/>
            <person name="Lee J."/>
            <person name="Lipzen A."/>
            <person name="Pangilinan J."/>
            <person name="LaButti K."/>
            <person name="Hainaut M."/>
            <person name="Henrissat B."/>
            <person name="Grigoriev I.V."/>
            <person name="Spatafora J.W."/>
            <person name="Aime M.C."/>
        </authorList>
    </citation>
    <scope>NUCLEOTIDE SEQUENCE [LARGE SCALE GENOMIC DNA]</scope>
    <source>
        <strain evidence="2 3">MCA 4658</strain>
    </source>
</reference>
<dbReference type="AlphaFoldDB" id="A0A316VWY4"/>
<dbReference type="Gene3D" id="3.40.50.720">
    <property type="entry name" value="NAD(P)-binding Rossmann-like Domain"/>
    <property type="match status" value="1"/>
</dbReference>
<dbReference type="Proteomes" id="UP000245783">
    <property type="component" value="Unassembled WGS sequence"/>
</dbReference>
<evidence type="ECO:0000313" key="3">
    <source>
        <dbReference type="Proteomes" id="UP000245783"/>
    </source>
</evidence>
<dbReference type="STRING" id="1522189.A0A316VWY4"/>
<dbReference type="InterPro" id="IPR013154">
    <property type="entry name" value="ADH-like_N"/>
</dbReference>
<dbReference type="InParanoid" id="A0A316VWY4"/>
<dbReference type="EMBL" id="KZ819407">
    <property type="protein sequence ID" value="PWN40791.1"/>
    <property type="molecule type" value="Genomic_DNA"/>
</dbReference>
<dbReference type="InterPro" id="IPR047122">
    <property type="entry name" value="Trans-enoyl_RdTase-like"/>
</dbReference>
<gene>
    <name evidence="2" type="ORF">IE81DRAFT_325251</name>
</gene>
<dbReference type="Pfam" id="PF00107">
    <property type="entry name" value="ADH_zinc_N"/>
    <property type="match status" value="1"/>
</dbReference>
<dbReference type="PANTHER" id="PTHR45348">
    <property type="entry name" value="HYPOTHETICAL OXIDOREDUCTASE (EUROFUNG)"/>
    <property type="match status" value="1"/>
</dbReference>
<dbReference type="SMART" id="SM00829">
    <property type="entry name" value="PKS_ER"/>
    <property type="match status" value="1"/>
</dbReference>
<proteinExistence type="predicted"/>
<organism evidence="2 3">
    <name type="scientific">Ceraceosorus guamensis</name>
    <dbReference type="NCBI Taxonomy" id="1522189"/>
    <lineage>
        <taxon>Eukaryota</taxon>
        <taxon>Fungi</taxon>
        <taxon>Dikarya</taxon>
        <taxon>Basidiomycota</taxon>
        <taxon>Ustilaginomycotina</taxon>
        <taxon>Exobasidiomycetes</taxon>
        <taxon>Ceraceosorales</taxon>
        <taxon>Ceraceosoraceae</taxon>
        <taxon>Ceraceosorus</taxon>
    </lineage>
</organism>
<dbReference type="PANTHER" id="PTHR45348:SF2">
    <property type="entry name" value="ZINC-TYPE ALCOHOL DEHYDROGENASE-LIKE PROTEIN C2E1P3.01"/>
    <property type="match status" value="1"/>
</dbReference>
<dbReference type="SUPFAM" id="SSF50129">
    <property type="entry name" value="GroES-like"/>
    <property type="match status" value="1"/>
</dbReference>
<feature type="domain" description="Enoyl reductase (ER)" evidence="1">
    <location>
        <begin position="21"/>
        <end position="280"/>
    </location>
</feature>
<dbReference type="InterPro" id="IPR020843">
    <property type="entry name" value="ER"/>
</dbReference>
<dbReference type="InterPro" id="IPR011032">
    <property type="entry name" value="GroES-like_sf"/>
</dbReference>
<evidence type="ECO:0000313" key="2">
    <source>
        <dbReference type="EMBL" id="PWN40791.1"/>
    </source>
</evidence>
<dbReference type="InterPro" id="IPR036291">
    <property type="entry name" value="NAD(P)-bd_dom_sf"/>
</dbReference>
<dbReference type="Pfam" id="PF08240">
    <property type="entry name" value="ADH_N"/>
    <property type="match status" value="1"/>
</dbReference>
<sequence length="374" mass="39886">MTLPQLPATNRAVVTQATTPASVKVVDWPLRLSDTGANQLPPREVLIKVHAAAINPTDWKHALGGWSDPGLVGGCDAAGEVIAVGNEVSSLKVGDRIAGFLYGTNSANNGAFAEYARYKEWATLKLPEGQSYAAGAALGIPLLTAVQALYLRQGLTVPSQAKPTGKHILIWGGATAVGHHAIQLSKLSGLSPIVAASKQHHDVLRQLGADLLVDYKDEDVIEQIQKASEGAIPFALDCVAENGTTGQVLQALGDQNKGAHVVTLLPIGEEDAKTAEKAGIKAEFTLLYTILGEALRFAKAIDFPAKPEDVERIDKWRTNEWPRLAAGWSDASNGSKLYKGAKLTERGHLEDIPASLDYMKQGNVRAEKLVHLIP</sequence>
<dbReference type="RefSeq" id="XP_025367951.1">
    <property type="nucleotide sequence ID" value="XM_025514459.1"/>
</dbReference>
<dbReference type="GeneID" id="37036329"/>
<dbReference type="OrthoDB" id="10257049at2759"/>
<dbReference type="CDD" id="cd08249">
    <property type="entry name" value="enoyl_reductase_like"/>
    <property type="match status" value="1"/>
</dbReference>
<dbReference type="GO" id="GO:0016651">
    <property type="term" value="F:oxidoreductase activity, acting on NAD(P)H"/>
    <property type="evidence" value="ECO:0007669"/>
    <property type="project" value="InterPro"/>
</dbReference>
<keyword evidence="3" id="KW-1185">Reference proteome</keyword>
<evidence type="ECO:0000259" key="1">
    <source>
        <dbReference type="SMART" id="SM00829"/>
    </source>
</evidence>
<dbReference type="SUPFAM" id="SSF51735">
    <property type="entry name" value="NAD(P)-binding Rossmann-fold domains"/>
    <property type="match status" value="1"/>
</dbReference>
<protein>
    <submittedName>
        <fullName evidence="2">GroES-like protein</fullName>
    </submittedName>
</protein>
<name>A0A316VWY4_9BASI</name>
<dbReference type="Gene3D" id="3.90.180.10">
    <property type="entry name" value="Medium-chain alcohol dehydrogenases, catalytic domain"/>
    <property type="match status" value="1"/>
</dbReference>
<accession>A0A316VWY4</accession>